<organism evidence="4 5">
    <name type="scientific">Fulvitalea axinellae</name>
    <dbReference type="NCBI Taxonomy" id="1182444"/>
    <lineage>
        <taxon>Bacteria</taxon>
        <taxon>Pseudomonadati</taxon>
        <taxon>Bacteroidota</taxon>
        <taxon>Cytophagia</taxon>
        <taxon>Cytophagales</taxon>
        <taxon>Persicobacteraceae</taxon>
        <taxon>Fulvitalea</taxon>
    </lineage>
</organism>
<keyword evidence="4" id="KW-0378">Hydrolase</keyword>
<keyword evidence="1" id="KW-0472">Membrane</keyword>
<evidence type="ECO:0000259" key="2">
    <source>
        <dbReference type="Pfam" id="PF00884"/>
    </source>
</evidence>
<reference evidence="4 5" key="1">
    <citation type="submission" date="2021-12" db="EMBL/GenBank/DDBJ databases">
        <title>Genome sequencing of bacteria with rrn-lacking chromosome and rrn-plasmid.</title>
        <authorList>
            <person name="Anda M."/>
            <person name="Iwasaki W."/>
        </authorList>
    </citation>
    <scope>NUCLEOTIDE SEQUENCE [LARGE SCALE GENOMIC DNA]</scope>
    <source>
        <strain evidence="4 5">DSM 100852</strain>
        <plasmid evidence="4 5">pFA6</plasmid>
    </source>
</reference>
<feature type="transmembrane region" description="Helical" evidence="1">
    <location>
        <begin position="119"/>
        <end position="138"/>
    </location>
</feature>
<dbReference type="KEGG" id="fax:FUAX_51710"/>
<accession>A0AAU9DE80</accession>
<dbReference type="SUPFAM" id="SSF53649">
    <property type="entry name" value="Alkaline phosphatase-like"/>
    <property type="match status" value="1"/>
</dbReference>
<dbReference type="InterPro" id="IPR017850">
    <property type="entry name" value="Alkaline_phosphatase_core_sf"/>
</dbReference>
<dbReference type="Pfam" id="PF11893">
    <property type="entry name" value="DUF3413"/>
    <property type="match status" value="1"/>
</dbReference>
<dbReference type="PANTHER" id="PTHR43751">
    <property type="entry name" value="SULFATASE"/>
    <property type="match status" value="1"/>
</dbReference>
<dbReference type="PANTHER" id="PTHR43751:SF3">
    <property type="entry name" value="SULFATASE N-TERMINAL DOMAIN-CONTAINING PROTEIN"/>
    <property type="match status" value="1"/>
</dbReference>
<evidence type="ECO:0000259" key="3">
    <source>
        <dbReference type="Pfam" id="PF11893"/>
    </source>
</evidence>
<feature type="domain" description="Inner membrane protein YejM N-terminal" evidence="3">
    <location>
        <begin position="16"/>
        <end position="259"/>
    </location>
</feature>
<evidence type="ECO:0000313" key="5">
    <source>
        <dbReference type="Proteomes" id="UP001348817"/>
    </source>
</evidence>
<dbReference type="Pfam" id="PF00884">
    <property type="entry name" value="Sulfatase"/>
    <property type="match status" value="1"/>
</dbReference>
<dbReference type="Proteomes" id="UP001348817">
    <property type="component" value="Plasmid pFA6"/>
</dbReference>
<dbReference type="InterPro" id="IPR024588">
    <property type="entry name" value="YejM_N"/>
</dbReference>
<feature type="transmembrane region" description="Helical" evidence="1">
    <location>
        <begin position="144"/>
        <end position="165"/>
    </location>
</feature>
<dbReference type="Gene3D" id="3.40.720.10">
    <property type="entry name" value="Alkaline Phosphatase, subunit A"/>
    <property type="match status" value="1"/>
</dbReference>
<dbReference type="AlphaFoldDB" id="A0AAU9DE80"/>
<proteinExistence type="predicted"/>
<gene>
    <name evidence="4" type="ORF">FUAX_51710</name>
</gene>
<dbReference type="GO" id="GO:0016787">
    <property type="term" value="F:hydrolase activity"/>
    <property type="evidence" value="ECO:0007669"/>
    <property type="project" value="UniProtKB-KW"/>
</dbReference>
<feature type="transmembrane region" description="Helical" evidence="1">
    <location>
        <begin position="88"/>
        <end position="107"/>
    </location>
</feature>
<dbReference type="EMBL" id="AP025320">
    <property type="protein sequence ID" value="BDD12739.1"/>
    <property type="molecule type" value="Genomic_DNA"/>
</dbReference>
<dbReference type="InterPro" id="IPR000917">
    <property type="entry name" value="Sulfatase_N"/>
</dbReference>
<sequence length="631" mass="70792">MMEKSVGIVFYKKQPRKALLYWAFWLCLLNGLVMTLIGTRFAEHMGTLDTGWAWLYVALTTAGHFSVMAFLPFLLVSLPVTLVLPKKWLVISLTVLATVFVDAVLLADAAIFAQYRYHINGFVLGLLFGGAAGDIFQFSAMSYVLAIGGILGALVAVFIVAEVFWRLALYRRLRFGGVLFGLLLSFMVASHLMHAVADASYYRPITKVARFFPLYYPLTASKDLYKWGIVDQEEARKNASDVGVGLASTDLVYPKKDLAFGASADSLNVLLISIDSWRYDMLDSAIMPNLSAFADSAVVFDKHYSGSNGTRGGIFSLFYGLPSLYWNAMKSTGTEAILMSEIRKRGYEAGIFTSAALTSPAFDKTVFAGFDSLRLRTENAEPNVVWGRDRQITREWKEFTAERAGTKGKKPFFGFLFYDGPHGYSHPEGEQPFLPAWKEPNYLALDNDTDPEPFFNLYKNTVHYDDKLLGQVFADLENKGLADNTIVIITGDHGQEFNDNKQNYWGHGSNFTDAQIRVPLIVKWPGRAPQKISRMTTHYDVVPTLMARWLGCENLASDYAFGKDLFGRASRNWLISGSYDNFGVVEDDRITVTFPTGNYEIYDRDMNELNENIRAETINAALGEVNTFYRK</sequence>
<evidence type="ECO:0000313" key="4">
    <source>
        <dbReference type="EMBL" id="BDD12739.1"/>
    </source>
</evidence>
<dbReference type="InterPro" id="IPR052701">
    <property type="entry name" value="GAG_Ulvan_Degrading_Sulfatases"/>
</dbReference>
<dbReference type="InterPro" id="IPR012159">
    <property type="entry name" value="YejM-like"/>
</dbReference>
<keyword evidence="1" id="KW-0812">Transmembrane</keyword>
<feature type="transmembrane region" description="Helical" evidence="1">
    <location>
        <begin position="20"/>
        <end position="42"/>
    </location>
</feature>
<keyword evidence="5" id="KW-1185">Reference proteome</keyword>
<geneLocation type="plasmid" evidence="4 5">
    <name>pFA6</name>
</geneLocation>
<feature type="domain" description="Sulfatase N-terminal" evidence="2">
    <location>
        <begin position="268"/>
        <end position="547"/>
    </location>
</feature>
<dbReference type="CDD" id="cd16148">
    <property type="entry name" value="sulfatase_like"/>
    <property type="match status" value="1"/>
</dbReference>
<name>A0AAU9DE80_9BACT</name>
<protein>
    <submittedName>
        <fullName evidence="4">Hydrolase</fullName>
    </submittedName>
</protein>
<dbReference type="PIRSF" id="PIRSF004950">
    <property type="entry name" value="Mmb_sulf_HI0842"/>
    <property type="match status" value="1"/>
</dbReference>
<dbReference type="RefSeq" id="WP_338396037.1">
    <property type="nucleotide sequence ID" value="NZ_AP025320.1"/>
</dbReference>
<evidence type="ECO:0000256" key="1">
    <source>
        <dbReference type="SAM" id="Phobius"/>
    </source>
</evidence>
<keyword evidence="4" id="KW-0614">Plasmid</keyword>
<feature type="transmembrane region" description="Helical" evidence="1">
    <location>
        <begin position="177"/>
        <end position="197"/>
    </location>
</feature>
<keyword evidence="1" id="KW-1133">Transmembrane helix</keyword>
<feature type="transmembrane region" description="Helical" evidence="1">
    <location>
        <begin position="54"/>
        <end position="76"/>
    </location>
</feature>